<evidence type="ECO:0000313" key="6">
    <source>
        <dbReference type="EMBL" id="MPL78697.1"/>
    </source>
</evidence>
<sequence length="312" mass="35782">MMGWMLFMRIEQLYYLVEVSKNKSLSVAAEQIHVSQQNLSVAIRNLEKEFGLELLVRSYKGVSLTKEGEEFVNKAQELLTKIDEFYSQFSKPLPKKVLKGKLRIDVVPYMTLPDILVSFYKLHPQVNVILEEHSPQEIMCNVAAGISDLGIIFRTSEDPRFFEAVHDLGLSYESILDDKIFVCAGKKSPLKNKRVITHTELFKQKLIVSEDLYGWILEIIKRYQDPADLQIQKSNSMQIYKKVIEEGLAVGFVTGIGLEKELIFKKGEVLPIAIEKHNNITIGVVYRAVNSQTEISKELIDYLKLTTQDYRC</sequence>
<dbReference type="EMBL" id="VSSQ01000119">
    <property type="protein sequence ID" value="MPL78697.1"/>
    <property type="molecule type" value="Genomic_DNA"/>
</dbReference>
<dbReference type="FunFam" id="1.10.10.10:FF:000001">
    <property type="entry name" value="LysR family transcriptional regulator"/>
    <property type="match status" value="1"/>
</dbReference>
<dbReference type="SUPFAM" id="SSF46785">
    <property type="entry name" value="Winged helix' DNA-binding domain"/>
    <property type="match status" value="1"/>
</dbReference>
<evidence type="ECO:0000259" key="5">
    <source>
        <dbReference type="PROSITE" id="PS50931"/>
    </source>
</evidence>
<dbReference type="Gene3D" id="3.40.190.290">
    <property type="match status" value="1"/>
</dbReference>
<dbReference type="GO" id="GO:0000976">
    <property type="term" value="F:transcription cis-regulatory region binding"/>
    <property type="evidence" value="ECO:0007669"/>
    <property type="project" value="TreeGrafter"/>
</dbReference>
<comment type="caution">
    <text evidence="6">The sequence shown here is derived from an EMBL/GenBank/DDBJ whole genome shotgun (WGS) entry which is preliminary data.</text>
</comment>
<organism evidence="6">
    <name type="scientific">bioreactor metagenome</name>
    <dbReference type="NCBI Taxonomy" id="1076179"/>
    <lineage>
        <taxon>unclassified sequences</taxon>
        <taxon>metagenomes</taxon>
        <taxon>ecological metagenomes</taxon>
    </lineage>
</organism>
<dbReference type="PRINTS" id="PR00039">
    <property type="entry name" value="HTHLYSR"/>
</dbReference>
<protein>
    <submittedName>
        <fullName evidence="6">Hydrogen peroxide-inducible genes activator</fullName>
    </submittedName>
</protein>
<dbReference type="Pfam" id="PF00126">
    <property type="entry name" value="HTH_1"/>
    <property type="match status" value="1"/>
</dbReference>
<evidence type="ECO:0000256" key="4">
    <source>
        <dbReference type="ARBA" id="ARBA00023163"/>
    </source>
</evidence>
<evidence type="ECO:0000256" key="3">
    <source>
        <dbReference type="ARBA" id="ARBA00023125"/>
    </source>
</evidence>
<dbReference type="SUPFAM" id="SSF53850">
    <property type="entry name" value="Periplasmic binding protein-like II"/>
    <property type="match status" value="1"/>
</dbReference>
<dbReference type="InterPro" id="IPR036390">
    <property type="entry name" value="WH_DNA-bd_sf"/>
</dbReference>
<comment type="similarity">
    <text evidence="1">Belongs to the LysR transcriptional regulatory family.</text>
</comment>
<dbReference type="InterPro" id="IPR036388">
    <property type="entry name" value="WH-like_DNA-bd_sf"/>
</dbReference>
<keyword evidence="4" id="KW-0804">Transcription</keyword>
<reference evidence="6" key="1">
    <citation type="submission" date="2019-08" db="EMBL/GenBank/DDBJ databases">
        <authorList>
            <person name="Kucharzyk K."/>
            <person name="Murdoch R.W."/>
            <person name="Higgins S."/>
            <person name="Loffler F."/>
        </authorList>
    </citation>
    <scope>NUCLEOTIDE SEQUENCE</scope>
</reference>
<accession>A0A644UI63</accession>
<dbReference type="Gene3D" id="1.10.10.10">
    <property type="entry name" value="Winged helix-like DNA-binding domain superfamily/Winged helix DNA-binding domain"/>
    <property type="match status" value="1"/>
</dbReference>
<dbReference type="InterPro" id="IPR005119">
    <property type="entry name" value="LysR_subst-bd"/>
</dbReference>
<dbReference type="InterPro" id="IPR000847">
    <property type="entry name" value="LysR_HTH_N"/>
</dbReference>
<evidence type="ECO:0000256" key="2">
    <source>
        <dbReference type="ARBA" id="ARBA00023015"/>
    </source>
</evidence>
<dbReference type="GO" id="GO:0003700">
    <property type="term" value="F:DNA-binding transcription factor activity"/>
    <property type="evidence" value="ECO:0007669"/>
    <property type="project" value="InterPro"/>
</dbReference>
<gene>
    <name evidence="6" type="primary">oxyR_4</name>
    <name evidence="6" type="ORF">SDC9_24567</name>
</gene>
<name>A0A644UI63_9ZZZZ</name>
<feature type="domain" description="HTH lysR-type" evidence="5">
    <location>
        <begin position="8"/>
        <end position="65"/>
    </location>
</feature>
<keyword evidence="3" id="KW-0238">DNA-binding</keyword>
<dbReference type="CDD" id="cd05466">
    <property type="entry name" value="PBP2_LTTR_substrate"/>
    <property type="match status" value="1"/>
</dbReference>
<dbReference type="Pfam" id="PF03466">
    <property type="entry name" value="LysR_substrate"/>
    <property type="match status" value="1"/>
</dbReference>
<keyword evidence="2" id="KW-0805">Transcription regulation</keyword>
<dbReference type="PANTHER" id="PTHR30126:SF40">
    <property type="entry name" value="HTH-TYPE TRANSCRIPTIONAL REGULATOR GLTR"/>
    <property type="match status" value="1"/>
</dbReference>
<dbReference type="PANTHER" id="PTHR30126">
    <property type="entry name" value="HTH-TYPE TRANSCRIPTIONAL REGULATOR"/>
    <property type="match status" value="1"/>
</dbReference>
<dbReference type="PROSITE" id="PS50931">
    <property type="entry name" value="HTH_LYSR"/>
    <property type="match status" value="1"/>
</dbReference>
<evidence type="ECO:0000256" key="1">
    <source>
        <dbReference type="ARBA" id="ARBA00009437"/>
    </source>
</evidence>
<proteinExistence type="inferred from homology"/>
<dbReference type="AlphaFoldDB" id="A0A644UI63"/>